<dbReference type="EMBL" id="CAJVPZ010006840">
    <property type="protein sequence ID" value="CAG8578768.1"/>
    <property type="molecule type" value="Genomic_DNA"/>
</dbReference>
<accession>A0A9N9G449</accession>
<reference evidence="1" key="1">
    <citation type="submission" date="2021-06" db="EMBL/GenBank/DDBJ databases">
        <authorList>
            <person name="Kallberg Y."/>
            <person name="Tangrot J."/>
            <person name="Rosling A."/>
        </authorList>
    </citation>
    <scope>NUCLEOTIDE SEQUENCE</scope>
    <source>
        <strain evidence="1">IN212</strain>
    </source>
</reference>
<proteinExistence type="predicted"/>
<gene>
    <name evidence="1" type="ORF">RFULGI_LOCUS5760</name>
</gene>
<feature type="non-terminal residue" evidence="1">
    <location>
        <position position="43"/>
    </location>
</feature>
<dbReference type="Proteomes" id="UP000789396">
    <property type="component" value="Unassembled WGS sequence"/>
</dbReference>
<name>A0A9N9G449_9GLOM</name>
<organism evidence="1 2">
    <name type="scientific">Racocetra fulgida</name>
    <dbReference type="NCBI Taxonomy" id="60492"/>
    <lineage>
        <taxon>Eukaryota</taxon>
        <taxon>Fungi</taxon>
        <taxon>Fungi incertae sedis</taxon>
        <taxon>Mucoromycota</taxon>
        <taxon>Glomeromycotina</taxon>
        <taxon>Glomeromycetes</taxon>
        <taxon>Diversisporales</taxon>
        <taxon>Gigasporaceae</taxon>
        <taxon>Racocetra</taxon>
    </lineage>
</organism>
<comment type="caution">
    <text evidence="1">The sequence shown here is derived from an EMBL/GenBank/DDBJ whole genome shotgun (WGS) entry which is preliminary data.</text>
</comment>
<keyword evidence="2" id="KW-1185">Reference proteome</keyword>
<protein>
    <submittedName>
        <fullName evidence="1">6535_t:CDS:1</fullName>
    </submittedName>
</protein>
<dbReference type="InterPro" id="IPR011990">
    <property type="entry name" value="TPR-like_helical_dom_sf"/>
</dbReference>
<sequence>MNLEGEAFSLGNCYWSGIDVKKGNKEAFEWVLKSGSSSDSRAE</sequence>
<evidence type="ECO:0000313" key="2">
    <source>
        <dbReference type="Proteomes" id="UP000789396"/>
    </source>
</evidence>
<dbReference type="AlphaFoldDB" id="A0A9N9G449"/>
<dbReference type="Gene3D" id="1.25.40.10">
    <property type="entry name" value="Tetratricopeptide repeat domain"/>
    <property type="match status" value="1"/>
</dbReference>
<evidence type="ECO:0000313" key="1">
    <source>
        <dbReference type="EMBL" id="CAG8578768.1"/>
    </source>
</evidence>